<dbReference type="OrthoDB" id="570215at2"/>
<proteinExistence type="predicted"/>
<keyword evidence="2" id="KW-1185">Reference proteome</keyword>
<dbReference type="SUPFAM" id="SSF52540">
    <property type="entry name" value="P-loop containing nucleoside triphosphate hydrolases"/>
    <property type="match status" value="1"/>
</dbReference>
<gene>
    <name evidence="1" type="ORF">SAMN04488060_1319</name>
</gene>
<dbReference type="EMBL" id="FOWZ01000002">
    <property type="protein sequence ID" value="SFP08020.1"/>
    <property type="molecule type" value="Genomic_DNA"/>
</dbReference>
<accession>A0A1I5MER4</accession>
<protein>
    <recommendedName>
        <fullName evidence="3">Sulfotransferase domain-containing protein</fullName>
    </recommendedName>
</protein>
<sequence>MQTIHVKPDNLDERNAEFPQAPLDRPVFLNSLPKSGSHLLRNIIRMFVPVEHQYNADFIQFANLKRHVAAFDGPPAKLSWGHLFFADISAATTGGARRILLVRDPYDWVLAMARFMLSDEFSGDLDILKKAPLTAEELMNVVIFGLPRQSPGLHETFLFNAVAWLGTGEYLVRFEELREAVKNLDSDESEAYFAKLLEACGIAMPDDWRERVRIGADPEQSGTARQNLTMRGVTIPDTLPQAQRDIVDLVSPRLRTILGYAQ</sequence>
<evidence type="ECO:0000313" key="1">
    <source>
        <dbReference type="EMBL" id="SFP08020.1"/>
    </source>
</evidence>
<evidence type="ECO:0000313" key="2">
    <source>
        <dbReference type="Proteomes" id="UP000199331"/>
    </source>
</evidence>
<reference evidence="2" key="1">
    <citation type="submission" date="2016-10" db="EMBL/GenBank/DDBJ databases">
        <authorList>
            <person name="Varghese N."/>
            <person name="Submissions S."/>
        </authorList>
    </citation>
    <scope>NUCLEOTIDE SEQUENCE [LARGE SCALE GENOMIC DNA]</scope>
    <source>
        <strain evidence="2">CGMCC 1.7715</strain>
    </source>
</reference>
<dbReference type="STRING" id="604088.SAMN04488060_1319"/>
<dbReference type="RefSeq" id="WP_090479026.1">
    <property type="nucleotide sequence ID" value="NZ_FOWZ01000002.1"/>
</dbReference>
<name>A0A1I5MER4_9SPHN</name>
<evidence type="ECO:0008006" key="3">
    <source>
        <dbReference type="Google" id="ProtNLM"/>
    </source>
</evidence>
<dbReference type="AlphaFoldDB" id="A0A1I5MER4"/>
<dbReference type="InterPro" id="IPR027417">
    <property type="entry name" value="P-loop_NTPase"/>
</dbReference>
<dbReference type="Gene3D" id="3.40.50.300">
    <property type="entry name" value="P-loop containing nucleotide triphosphate hydrolases"/>
    <property type="match status" value="1"/>
</dbReference>
<organism evidence="1 2">
    <name type="scientific">Qipengyuania nanhaisediminis</name>
    <dbReference type="NCBI Taxonomy" id="604088"/>
    <lineage>
        <taxon>Bacteria</taxon>
        <taxon>Pseudomonadati</taxon>
        <taxon>Pseudomonadota</taxon>
        <taxon>Alphaproteobacteria</taxon>
        <taxon>Sphingomonadales</taxon>
        <taxon>Erythrobacteraceae</taxon>
        <taxon>Qipengyuania</taxon>
    </lineage>
</organism>
<dbReference type="Proteomes" id="UP000199331">
    <property type="component" value="Unassembled WGS sequence"/>
</dbReference>